<dbReference type="Pfam" id="PF00578">
    <property type="entry name" value="AhpC-TSA"/>
    <property type="match status" value="1"/>
</dbReference>
<evidence type="ECO:0000313" key="8">
    <source>
        <dbReference type="Proteomes" id="UP000709959"/>
    </source>
</evidence>
<dbReference type="CDD" id="cd02966">
    <property type="entry name" value="TlpA_like_family"/>
    <property type="match status" value="1"/>
</dbReference>
<dbReference type="InterPro" id="IPR013766">
    <property type="entry name" value="Thioredoxin_domain"/>
</dbReference>
<feature type="domain" description="Thioredoxin" evidence="6">
    <location>
        <begin position="201"/>
        <end position="346"/>
    </location>
</feature>
<dbReference type="Gene3D" id="3.40.30.10">
    <property type="entry name" value="Glutaredoxin"/>
    <property type="match status" value="1"/>
</dbReference>
<dbReference type="PANTHER" id="PTHR42852">
    <property type="entry name" value="THIOL:DISULFIDE INTERCHANGE PROTEIN DSBE"/>
    <property type="match status" value="1"/>
</dbReference>
<keyword evidence="2" id="KW-0201">Cytochrome c-type biogenesis</keyword>
<sequence length="346" mass="38370">MPLPLIFLMTALPALQAPAPAGEAQAILDAARAKAKSVMEARAAHIQAGKNTKDFRGDCTKELADLEARLGAEKRPEVRQALLVSKLYHLQLAKLDRTPAFIDQVQKEVPATATAWSLEVPLILEMADENAKGWGPYLTEARAKHPDPAIRRHLLFEYFWDRLDAKDEAAWRSAFDILQSEFGDTRQAKQAKELLEAEQKTAIGRPAPAFSLKALGDAKTTYTLDSFKGRYLLVDFWATWCGPCRVEMPSLHAAWAKFKAKPFDILSLSFDRKVEHIAPFRTQAATPMPWKHAFIENGFQNPISDAYGVKGIPKPLLIAPDGKIVASGGDLRGTNLEKTLEKFLGK</sequence>
<keyword evidence="4" id="KW-0676">Redox-active center</keyword>
<dbReference type="InterPro" id="IPR017937">
    <property type="entry name" value="Thioredoxin_CS"/>
</dbReference>
<dbReference type="EMBL" id="JADKCH010000003">
    <property type="protein sequence ID" value="MBK8572150.1"/>
    <property type="molecule type" value="Genomic_DNA"/>
</dbReference>
<feature type="signal peptide" evidence="5">
    <location>
        <begin position="1"/>
        <end position="16"/>
    </location>
</feature>
<dbReference type="InterPro" id="IPR000866">
    <property type="entry name" value="AhpC/TSA"/>
</dbReference>
<comment type="subcellular location">
    <subcellularLocation>
        <location evidence="1">Cell envelope</location>
    </subcellularLocation>
</comment>
<keyword evidence="3" id="KW-1015">Disulfide bond</keyword>
<accession>A0A936K6G9</accession>
<dbReference type="SUPFAM" id="SSF52833">
    <property type="entry name" value="Thioredoxin-like"/>
    <property type="match status" value="1"/>
</dbReference>
<reference evidence="7 8" key="1">
    <citation type="submission" date="2020-10" db="EMBL/GenBank/DDBJ databases">
        <title>Connecting structure to function with the recovery of over 1000 high-quality activated sludge metagenome-assembled genomes encoding full-length rRNA genes using long-read sequencing.</title>
        <authorList>
            <person name="Singleton C.M."/>
            <person name="Petriglieri F."/>
            <person name="Kristensen J.M."/>
            <person name="Kirkegaard R.H."/>
            <person name="Michaelsen T.Y."/>
            <person name="Andersen M.H."/>
            <person name="Karst S.M."/>
            <person name="Dueholm M.S."/>
            <person name="Nielsen P.H."/>
            <person name="Albertsen M."/>
        </authorList>
    </citation>
    <scope>NUCLEOTIDE SEQUENCE [LARGE SCALE GENOMIC DNA]</scope>
    <source>
        <strain evidence="7">OdNE_18-Q3-R46-58_MAXAC.008</strain>
    </source>
</reference>
<dbReference type="Proteomes" id="UP000709959">
    <property type="component" value="Unassembled WGS sequence"/>
</dbReference>
<evidence type="ECO:0000256" key="1">
    <source>
        <dbReference type="ARBA" id="ARBA00004196"/>
    </source>
</evidence>
<dbReference type="PROSITE" id="PS51352">
    <property type="entry name" value="THIOREDOXIN_2"/>
    <property type="match status" value="1"/>
</dbReference>
<evidence type="ECO:0000256" key="4">
    <source>
        <dbReference type="ARBA" id="ARBA00023284"/>
    </source>
</evidence>
<evidence type="ECO:0000256" key="2">
    <source>
        <dbReference type="ARBA" id="ARBA00022748"/>
    </source>
</evidence>
<comment type="caution">
    <text evidence="7">The sequence shown here is derived from an EMBL/GenBank/DDBJ whole genome shotgun (WGS) entry which is preliminary data.</text>
</comment>
<dbReference type="PANTHER" id="PTHR42852:SF6">
    <property type="entry name" value="THIOL:DISULFIDE INTERCHANGE PROTEIN DSBE"/>
    <property type="match status" value="1"/>
</dbReference>
<dbReference type="InterPro" id="IPR050553">
    <property type="entry name" value="Thioredoxin_ResA/DsbE_sf"/>
</dbReference>
<evidence type="ECO:0000256" key="5">
    <source>
        <dbReference type="SAM" id="SignalP"/>
    </source>
</evidence>
<keyword evidence="5" id="KW-0732">Signal</keyword>
<dbReference type="AlphaFoldDB" id="A0A936K6G9"/>
<name>A0A936K6G9_9BACT</name>
<dbReference type="GO" id="GO:0016209">
    <property type="term" value="F:antioxidant activity"/>
    <property type="evidence" value="ECO:0007669"/>
    <property type="project" value="InterPro"/>
</dbReference>
<evidence type="ECO:0000313" key="7">
    <source>
        <dbReference type="EMBL" id="MBK8572150.1"/>
    </source>
</evidence>
<proteinExistence type="predicted"/>
<dbReference type="GO" id="GO:0016491">
    <property type="term" value="F:oxidoreductase activity"/>
    <property type="evidence" value="ECO:0007669"/>
    <property type="project" value="InterPro"/>
</dbReference>
<gene>
    <name evidence="7" type="ORF">IPN91_05770</name>
</gene>
<evidence type="ECO:0000256" key="3">
    <source>
        <dbReference type="ARBA" id="ARBA00023157"/>
    </source>
</evidence>
<dbReference type="PROSITE" id="PS00194">
    <property type="entry name" value="THIOREDOXIN_1"/>
    <property type="match status" value="1"/>
</dbReference>
<protein>
    <submittedName>
        <fullName evidence="7">TlpA family protein disulfide reductase</fullName>
    </submittedName>
</protein>
<dbReference type="GO" id="GO:0030313">
    <property type="term" value="C:cell envelope"/>
    <property type="evidence" value="ECO:0007669"/>
    <property type="project" value="UniProtKB-SubCell"/>
</dbReference>
<evidence type="ECO:0000259" key="6">
    <source>
        <dbReference type="PROSITE" id="PS51352"/>
    </source>
</evidence>
<feature type="chain" id="PRO_5037827004" evidence="5">
    <location>
        <begin position="17"/>
        <end position="346"/>
    </location>
</feature>
<dbReference type="GO" id="GO:0017004">
    <property type="term" value="P:cytochrome complex assembly"/>
    <property type="evidence" value="ECO:0007669"/>
    <property type="project" value="UniProtKB-KW"/>
</dbReference>
<dbReference type="InterPro" id="IPR036249">
    <property type="entry name" value="Thioredoxin-like_sf"/>
</dbReference>
<organism evidence="7 8">
    <name type="scientific">Candidatus Geothrix odensensis</name>
    <dbReference type="NCBI Taxonomy" id="2954440"/>
    <lineage>
        <taxon>Bacteria</taxon>
        <taxon>Pseudomonadati</taxon>
        <taxon>Acidobacteriota</taxon>
        <taxon>Holophagae</taxon>
        <taxon>Holophagales</taxon>
        <taxon>Holophagaceae</taxon>
        <taxon>Geothrix</taxon>
    </lineage>
</organism>